<evidence type="ECO:0000256" key="1">
    <source>
        <dbReference type="SAM" id="Phobius"/>
    </source>
</evidence>
<feature type="transmembrane region" description="Helical" evidence="1">
    <location>
        <begin position="45"/>
        <end position="64"/>
    </location>
</feature>
<comment type="caution">
    <text evidence="2">The sequence shown here is derived from an EMBL/GenBank/DDBJ whole genome shotgun (WGS) entry which is preliminary data.</text>
</comment>
<name>A0A051TX67_9MYCO</name>
<keyword evidence="3" id="KW-1185">Reference proteome</keyword>
<proteinExistence type="predicted"/>
<evidence type="ECO:0000313" key="3">
    <source>
        <dbReference type="Proteomes" id="UP000025947"/>
    </source>
</evidence>
<dbReference type="AlphaFoldDB" id="A0A051TX67"/>
<evidence type="ECO:0000313" key="2">
    <source>
        <dbReference type="EMBL" id="KBZ61415.1"/>
    </source>
</evidence>
<protein>
    <submittedName>
        <fullName evidence="2">Uncharacterized protein</fullName>
    </submittedName>
</protein>
<reference evidence="2 3" key="1">
    <citation type="submission" date="2014-04" db="EMBL/GenBank/DDBJ databases">
        <title>The Genome Sequence of Mycobacterium tuberculosis TKK-01-0051.</title>
        <authorList>
            <consortium name="The Broad Institute Genomics Platform"/>
            <consortium name="The Broad Institute Genome Sequencing Center for Infectious Disease"/>
            <person name="Earl A.M."/>
            <person name="Cohen K."/>
            <person name="Pym A."/>
            <person name="Bishai W."/>
            <person name="Maharaj K."/>
            <person name="Desjardins C."/>
            <person name="Abeel T."/>
            <person name="Young S."/>
            <person name="Zeng Q."/>
            <person name="Gargeya S."/>
            <person name="Abouelleil A."/>
            <person name="Alvarado L."/>
            <person name="Chapman S.B."/>
            <person name="Gainer-Dewar J."/>
            <person name="Goldberg J."/>
            <person name="Griggs A."/>
            <person name="Gujja S."/>
            <person name="Hansen M."/>
            <person name="Howarth C."/>
            <person name="Imamovic A."/>
            <person name="Larimer J."/>
            <person name="Murphy C."/>
            <person name="Naylor J."/>
            <person name="Pearson M."/>
            <person name="Poon T.W."/>
            <person name="Priest M."/>
            <person name="Roberts A."/>
            <person name="Saif S."/>
            <person name="Shea T."/>
            <person name="Sykes S."/>
            <person name="Wortman J."/>
            <person name="Nusbaum C."/>
            <person name="Birren B."/>
        </authorList>
    </citation>
    <scope>NUCLEOTIDE SEQUENCE [LARGE SCALE GENOMIC DNA]</scope>
    <source>
        <strain evidence="2 3">TKK-01-0051</strain>
    </source>
</reference>
<feature type="transmembrane region" description="Helical" evidence="1">
    <location>
        <begin position="141"/>
        <end position="166"/>
    </location>
</feature>
<dbReference type="EMBL" id="JLXW01000010">
    <property type="protein sequence ID" value="KBZ61415.1"/>
    <property type="molecule type" value="Genomic_DNA"/>
</dbReference>
<accession>A0A051TX67</accession>
<feature type="transmembrane region" description="Helical" evidence="1">
    <location>
        <begin position="76"/>
        <end position="95"/>
    </location>
</feature>
<organism evidence="2 3">
    <name type="scientific">Mycobacterium [tuberculosis] TKK-01-0051</name>
    <dbReference type="NCBI Taxonomy" id="1324261"/>
    <lineage>
        <taxon>Bacteria</taxon>
        <taxon>Bacillati</taxon>
        <taxon>Actinomycetota</taxon>
        <taxon>Actinomycetes</taxon>
        <taxon>Mycobacteriales</taxon>
        <taxon>Mycobacteriaceae</taxon>
        <taxon>Mycobacterium</taxon>
        <taxon>Mycobacterium avium complex (MAC)</taxon>
    </lineage>
</organism>
<sequence length="174" mass="18594">MRDGYLAVVADLVARRTTALWRRLLSSPVLTLNGWVAFNLPRTVTALGGALLTGLVAVHVYLLATEPGLPRYFAGYVLVLAAGCLTAATAMVVGIRPAVPQAGWYLGSLVCAAFLALYLVTRWVSLPGLVTVTARWDFAPGTLGMACAAAFIAVHTTVLSGINVAYPRRRQWHD</sequence>
<dbReference type="Proteomes" id="UP000025947">
    <property type="component" value="Unassembled WGS sequence"/>
</dbReference>
<gene>
    <name evidence="2" type="ORF">K875_04371</name>
</gene>
<keyword evidence="1" id="KW-0472">Membrane</keyword>
<keyword evidence="1" id="KW-0812">Transmembrane</keyword>
<feature type="transmembrane region" description="Helical" evidence="1">
    <location>
        <begin position="102"/>
        <end position="121"/>
    </location>
</feature>
<keyword evidence="1" id="KW-1133">Transmembrane helix</keyword>
<dbReference type="PATRIC" id="fig|1324261.3.peg.4407"/>
<dbReference type="HOGENOM" id="CLU_1600880_0_0_11"/>